<dbReference type="Proteomes" id="UP001153331">
    <property type="component" value="Unassembled WGS sequence"/>
</dbReference>
<sequence length="407" mass="45553">MADTVKAVRNEETNTLSYESRSALFHTMEFSQPSTSSNQNAASSQRPRTQLQLDSIARDSEVLASSPAEPILLPPRKKKDGSQYVEKRKNPPPEAVLPDNARKIADNKAGALAGRDHVREVFRHQDAFQYSIHTTPSTSTVPKFQIGLDFNRNAQWCKQQAQAFESDVVSLMGVNQDGHVAKAAPSQLLEGYVCSVMTESKDPKAKLYAYSFINMARELDDSDSNMHRCVLHNISGAVCWAPYQEQAKTLTKKGLVPASSGARHGVPDEKLEFIKTYIKKRQVRAYCLWLLVKYLVWIAVFLFTDADIKRFCNNLSVSRIAYLCSHFTMQDSSIPKDLSLHMVVHFMGDEELDGDLHFGKDAVPATYVYDICGKLRSTLNLDESLVDFSEGKVQELMAGLSCAWLET</sequence>
<proteinExistence type="predicted"/>
<comment type="caution">
    <text evidence="1">The sequence shown here is derived from an EMBL/GenBank/DDBJ whole genome shotgun (WGS) entry which is preliminary data.</text>
</comment>
<reference evidence="1" key="1">
    <citation type="submission" date="2022-11" db="EMBL/GenBank/DDBJ databases">
        <title>Genome Sequence of Boeremia exigua.</title>
        <authorList>
            <person name="Buettner E."/>
        </authorList>
    </citation>
    <scope>NUCLEOTIDE SEQUENCE</scope>
    <source>
        <strain evidence="1">CU02</strain>
    </source>
</reference>
<evidence type="ECO:0000313" key="2">
    <source>
        <dbReference type="Proteomes" id="UP001153331"/>
    </source>
</evidence>
<gene>
    <name evidence="1" type="ORF">OPT61_g8830</name>
</gene>
<dbReference type="EMBL" id="JAPHNI010000917">
    <property type="protein sequence ID" value="KAJ8107494.1"/>
    <property type="molecule type" value="Genomic_DNA"/>
</dbReference>
<organism evidence="1 2">
    <name type="scientific">Boeremia exigua</name>
    <dbReference type="NCBI Taxonomy" id="749465"/>
    <lineage>
        <taxon>Eukaryota</taxon>
        <taxon>Fungi</taxon>
        <taxon>Dikarya</taxon>
        <taxon>Ascomycota</taxon>
        <taxon>Pezizomycotina</taxon>
        <taxon>Dothideomycetes</taxon>
        <taxon>Pleosporomycetidae</taxon>
        <taxon>Pleosporales</taxon>
        <taxon>Pleosporineae</taxon>
        <taxon>Didymellaceae</taxon>
        <taxon>Boeremia</taxon>
    </lineage>
</organism>
<name>A0ACC2HWM0_9PLEO</name>
<protein>
    <submittedName>
        <fullName evidence="1">Uncharacterized protein</fullName>
    </submittedName>
</protein>
<keyword evidence="2" id="KW-1185">Reference proteome</keyword>
<evidence type="ECO:0000313" key="1">
    <source>
        <dbReference type="EMBL" id="KAJ8107494.1"/>
    </source>
</evidence>
<accession>A0ACC2HWM0</accession>